<keyword evidence="2" id="KW-1133">Transmembrane helix</keyword>
<dbReference type="PANTHER" id="PTHR34220:SF7">
    <property type="entry name" value="SENSOR HISTIDINE KINASE YPDA"/>
    <property type="match status" value="1"/>
</dbReference>
<organism evidence="4 5">
    <name type="scientific">Mucilaginibacter frigoritolerans</name>
    <dbReference type="NCBI Taxonomy" id="652788"/>
    <lineage>
        <taxon>Bacteria</taxon>
        <taxon>Pseudomonadati</taxon>
        <taxon>Bacteroidota</taxon>
        <taxon>Sphingobacteriia</taxon>
        <taxon>Sphingobacteriales</taxon>
        <taxon>Sphingobacteriaceae</taxon>
        <taxon>Mucilaginibacter</taxon>
    </lineage>
</organism>
<feature type="transmembrane region" description="Helical" evidence="2">
    <location>
        <begin position="9"/>
        <end position="29"/>
    </location>
</feature>
<dbReference type="AlphaFoldDB" id="A0A562UC28"/>
<dbReference type="Pfam" id="PF06580">
    <property type="entry name" value="His_kinase"/>
    <property type="match status" value="1"/>
</dbReference>
<dbReference type="EMBL" id="VLLI01000002">
    <property type="protein sequence ID" value="TWJ03373.1"/>
    <property type="molecule type" value="Genomic_DNA"/>
</dbReference>
<evidence type="ECO:0000259" key="3">
    <source>
        <dbReference type="Pfam" id="PF06580"/>
    </source>
</evidence>
<reference evidence="4 5" key="1">
    <citation type="submission" date="2019-07" db="EMBL/GenBank/DDBJ databases">
        <title>Genomic Encyclopedia of Archaeal and Bacterial Type Strains, Phase II (KMG-II): from individual species to whole genera.</title>
        <authorList>
            <person name="Goeker M."/>
        </authorList>
    </citation>
    <scope>NUCLEOTIDE SEQUENCE [LARGE SCALE GENOMIC DNA]</scope>
    <source>
        <strain evidence="4 5">ATCC BAA-1854</strain>
    </source>
</reference>
<name>A0A562UC28_9SPHI</name>
<dbReference type="PANTHER" id="PTHR34220">
    <property type="entry name" value="SENSOR HISTIDINE KINASE YPDA"/>
    <property type="match status" value="1"/>
</dbReference>
<feature type="transmembrane region" description="Helical" evidence="2">
    <location>
        <begin position="45"/>
        <end position="62"/>
    </location>
</feature>
<evidence type="ECO:0000313" key="4">
    <source>
        <dbReference type="EMBL" id="TWJ03373.1"/>
    </source>
</evidence>
<feature type="region of interest" description="Disordered" evidence="1">
    <location>
        <begin position="116"/>
        <end position="148"/>
    </location>
</feature>
<protein>
    <submittedName>
        <fullName evidence="4">Histidine kinase</fullName>
    </submittedName>
</protein>
<dbReference type="InterPro" id="IPR050640">
    <property type="entry name" value="Bact_2-comp_sensor_kinase"/>
</dbReference>
<feature type="domain" description="Signal transduction histidine kinase internal region" evidence="3">
    <location>
        <begin position="204"/>
        <end position="281"/>
    </location>
</feature>
<keyword evidence="2" id="KW-0812">Transmembrane</keyword>
<dbReference type="InterPro" id="IPR010559">
    <property type="entry name" value="Sig_transdc_His_kin_internal"/>
</dbReference>
<evidence type="ECO:0000256" key="1">
    <source>
        <dbReference type="SAM" id="MobiDB-lite"/>
    </source>
</evidence>
<dbReference type="GO" id="GO:0000155">
    <property type="term" value="F:phosphorelay sensor kinase activity"/>
    <property type="evidence" value="ECO:0007669"/>
    <property type="project" value="InterPro"/>
</dbReference>
<keyword evidence="5" id="KW-1185">Reference proteome</keyword>
<evidence type="ECO:0000256" key="2">
    <source>
        <dbReference type="SAM" id="Phobius"/>
    </source>
</evidence>
<gene>
    <name evidence="4" type="ORF">JN11_00915</name>
</gene>
<dbReference type="OrthoDB" id="9792992at2"/>
<feature type="transmembrane region" description="Helical" evidence="2">
    <location>
        <begin position="74"/>
        <end position="90"/>
    </location>
</feature>
<sequence>MKKTKAPGIIAHFAGWLIFLAFPFVFISAENDNDNYLSLLLSKEYLLFGICYLLLFYANGFFLIPRLLFRKRRWLYVLTISILFSGVYFLKPFHGLLRRSFSGPQINAVPPDFDRPDARWDGRQPPPDNGPPFSERNGPPRLGFPGPGKHPGKLVLPPPIRGGDTTSLFLFIVIIGLSTSLAITQKWRVSEQRASNAEVGKANAELSFLKAQINPHFLFNTLNNIYTLALEGDINTADSIMRLSNIMRYVTDEVSEDFVPLENEVECIDNYIDLQRLRAGKMTEIDYSISGDASGKEIAPLIFMTFIENIFKYGISKQANSKLIIRVEIAGDLISLFCKNPIYEGIRTEPRQGIGIQNTVQRLDQLYPGNYTLNIHRTGDFFTVDLKLNTNL</sequence>
<accession>A0A562UC28</accession>
<keyword evidence="2" id="KW-0472">Membrane</keyword>
<proteinExistence type="predicted"/>
<dbReference type="GO" id="GO:0016020">
    <property type="term" value="C:membrane"/>
    <property type="evidence" value="ECO:0007669"/>
    <property type="project" value="InterPro"/>
</dbReference>
<dbReference type="Proteomes" id="UP000317010">
    <property type="component" value="Unassembled WGS sequence"/>
</dbReference>
<dbReference type="RefSeq" id="WP_144910025.1">
    <property type="nucleotide sequence ID" value="NZ_VLLI01000002.1"/>
</dbReference>
<evidence type="ECO:0000313" key="5">
    <source>
        <dbReference type="Proteomes" id="UP000317010"/>
    </source>
</evidence>
<keyword evidence="4" id="KW-0418">Kinase</keyword>
<keyword evidence="4" id="KW-0808">Transferase</keyword>
<comment type="caution">
    <text evidence="4">The sequence shown here is derived from an EMBL/GenBank/DDBJ whole genome shotgun (WGS) entry which is preliminary data.</text>
</comment>